<evidence type="ECO:0000313" key="2">
    <source>
        <dbReference type="EMBL" id="ERN10621.1"/>
    </source>
</evidence>
<feature type="region of interest" description="Disordered" evidence="1">
    <location>
        <begin position="1"/>
        <end position="28"/>
    </location>
</feature>
<name>W1PSD2_AMBTC</name>
<dbReference type="AlphaFoldDB" id="W1PSD2"/>
<evidence type="ECO:0000256" key="1">
    <source>
        <dbReference type="SAM" id="MobiDB-lite"/>
    </source>
</evidence>
<accession>W1PSD2</accession>
<dbReference type="Proteomes" id="UP000017836">
    <property type="component" value="Unassembled WGS sequence"/>
</dbReference>
<dbReference type="EMBL" id="KI392812">
    <property type="protein sequence ID" value="ERN10621.1"/>
    <property type="molecule type" value="Genomic_DNA"/>
</dbReference>
<organism evidence="2 3">
    <name type="scientific">Amborella trichopoda</name>
    <dbReference type="NCBI Taxonomy" id="13333"/>
    <lineage>
        <taxon>Eukaryota</taxon>
        <taxon>Viridiplantae</taxon>
        <taxon>Streptophyta</taxon>
        <taxon>Embryophyta</taxon>
        <taxon>Tracheophyta</taxon>
        <taxon>Spermatophyta</taxon>
        <taxon>Magnoliopsida</taxon>
        <taxon>Amborellales</taxon>
        <taxon>Amborellaceae</taxon>
        <taxon>Amborella</taxon>
    </lineage>
</organism>
<keyword evidence="3" id="KW-1185">Reference proteome</keyword>
<sequence length="69" mass="7290">MATGATTDEQMMNTLGSNGDESSLETGMPERDVSRVLISAALMEISEPTMTPCSGSQERQHPLCSGEKG</sequence>
<gene>
    <name evidence="2" type="ORF">AMTR_s00028p00175280</name>
</gene>
<proteinExistence type="predicted"/>
<dbReference type="HOGENOM" id="CLU_2944768_0_0_1"/>
<dbReference type="Gramene" id="ERN10621">
    <property type="protein sequence ID" value="ERN10621"/>
    <property type="gene ID" value="AMTR_s00028p00175280"/>
</dbReference>
<protein>
    <submittedName>
        <fullName evidence="2">Uncharacterized protein</fullName>
    </submittedName>
</protein>
<feature type="compositionally biased region" description="Polar residues" evidence="1">
    <location>
        <begin position="1"/>
        <end position="25"/>
    </location>
</feature>
<feature type="compositionally biased region" description="Polar residues" evidence="1">
    <location>
        <begin position="48"/>
        <end position="57"/>
    </location>
</feature>
<evidence type="ECO:0000313" key="3">
    <source>
        <dbReference type="Proteomes" id="UP000017836"/>
    </source>
</evidence>
<reference evidence="3" key="1">
    <citation type="journal article" date="2013" name="Science">
        <title>The Amborella genome and the evolution of flowering plants.</title>
        <authorList>
            <consortium name="Amborella Genome Project"/>
        </authorList>
    </citation>
    <scope>NUCLEOTIDE SEQUENCE [LARGE SCALE GENOMIC DNA]</scope>
</reference>
<feature type="region of interest" description="Disordered" evidence="1">
    <location>
        <begin position="47"/>
        <end position="69"/>
    </location>
</feature>